<dbReference type="GO" id="GO:0008961">
    <property type="term" value="F:phosphatidylglycerol-prolipoprotein diacylglyceryl transferase activity"/>
    <property type="evidence" value="ECO:0007669"/>
    <property type="project" value="UniProtKB-UniRule"/>
</dbReference>
<keyword evidence="6 7" id="KW-0472">Membrane</keyword>
<comment type="similarity">
    <text evidence="1 7">Belongs to the Lgt family.</text>
</comment>
<protein>
    <recommendedName>
        <fullName evidence="7">Phosphatidylglycerol--prolipoprotein diacylglyceryl transferase</fullName>
        <ecNumber evidence="7">2.5.1.145</ecNumber>
    </recommendedName>
</protein>
<feature type="region of interest" description="Disordered" evidence="8">
    <location>
        <begin position="312"/>
        <end position="337"/>
    </location>
</feature>
<feature type="transmembrane region" description="Helical" evidence="7">
    <location>
        <begin position="229"/>
        <end position="244"/>
    </location>
</feature>
<organism evidence="9 10">
    <name type="scientific">Eubacterium coprostanoligenes</name>
    <dbReference type="NCBI Taxonomy" id="290054"/>
    <lineage>
        <taxon>Bacteria</taxon>
        <taxon>Bacillati</taxon>
        <taxon>Bacillota</taxon>
        <taxon>Clostridia</taxon>
        <taxon>Eubacteriales</taxon>
        <taxon>Eubacteriaceae</taxon>
        <taxon>Eubacterium</taxon>
    </lineage>
</organism>
<dbReference type="Pfam" id="PF01790">
    <property type="entry name" value="LGT"/>
    <property type="match status" value="1"/>
</dbReference>
<dbReference type="UniPathway" id="UPA00664"/>
<evidence type="ECO:0000313" key="10">
    <source>
        <dbReference type="Proteomes" id="UP000190657"/>
    </source>
</evidence>
<keyword evidence="4 7" id="KW-0812">Transmembrane</keyword>
<sequence length="337" mass="37927">MSNITHVYFDGLGIDFDLPSVAFSVFGYDIHWYGIIIAFGFSLAVLYGGRKAYKWKMSLDGMTDVLIWGTLLGIVCARLYYVAFEWEYYSQHLNEIPAIWNGGIAIYGGIIGALIGAAIGCKIGKIDFLNLLDLGSLGLLIGQGIGRWGNFFNQEAFGTNTDTALFRMWSPKIHDTLENSAALLAQKGITVDPNTAVHPTFLYESVWCLLSFVVLHIVVTYFRKFKGEIFMLYGILYGAERMIVEGMRTDSLYIGSTTIRVSQLLSAIIVVVALVFFIYFMTKYKKGKLPKALQLDDLDALEEANKKAKAEQKAELEEKKRQKALKKQEKKDKRNKK</sequence>
<feature type="transmembrane region" description="Helical" evidence="7">
    <location>
        <begin position="30"/>
        <end position="49"/>
    </location>
</feature>
<keyword evidence="5 7" id="KW-1133">Transmembrane helix</keyword>
<proteinExistence type="inferred from homology"/>
<dbReference type="NCBIfam" id="TIGR00544">
    <property type="entry name" value="lgt"/>
    <property type="match status" value="1"/>
</dbReference>
<dbReference type="Proteomes" id="UP000190657">
    <property type="component" value="Unassembled WGS sequence"/>
</dbReference>
<dbReference type="HAMAP" id="MF_01147">
    <property type="entry name" value="Lgt"/>
    <property type="match status" value="1"/>
</dbReference>
<dbReference type="STRING" id="290054.SAMN02745114_00486"/>
<feature type="transmembrane region" description="Helical" evidence="7">
    <location>
        <begin position="201"/>
        <end position="222"/>
    </location>
</feature>
<evidence type="ECO:0000256" key="3">
    <source>
        <dbReference type="ARBA" id="ARBA00022679"/>
    </source>
</evidence>
<comment type="function">
    <text evidence="7">Catalyzes the transfer of the diacylglyceryl group from phosphatidylglycerol to the sulfhydryl group of the N-terminal cysteine of a prolipoprotein, the first step in the formation of mature lipoproteins.</text>
</comment>
<evidence type="ECO:0000256" key="5">
    <source>
        <dbReference type="ARBA" id="ARBA00022989"/>
    </source>
</evidence>
<evidence type="ECO:0000313" key="9">
    <source>
        <dbReference type="EMBL" id="SJZ42129.1"/>
    </source>
</evidence>
<accession>A0A1T4KI80</accession>
<dbReference type="EMBL" id="FUWW01000004">
    <property type="protein sequence ID" value="SJZ42129.1"/>
    <property type="molecule type" value="Genomic_DNA"/>
</dbReference>
<feature type="transmembrane region" description="Helical" evidence="7">
    <location>
        <begin position="128"/>
        <end position="146"/>
    </location>
</feature>
<dbReference type="OrthoDB" id="871140at2"/>
<feature type="binding site" evidence="7">
    <location>
        <position position="147"/>
    </location>
    <ligand>
        <name>a 1,2-diacyl-sn-glycero-3-phospho-(1'-sn-glycerol)</name>
        <dbReference type="ChEBI" id="CHEBI:64716"/>
    </ligand>
</feature>
<keyword evidence="9" id="KW-0449">Lipoprotein</keyword>
<dbReference type="EC" id="2.5.1.145" evidence="7"/>
<dbReference type="RefSeq" id="WP_078767989.1">
    <property type="nucleotide sequence ID" value="NZ_FUWW01000004.1"/>
</dbReference>
<comment type="catalytic activity">
    <reaction evidence="7">
        <text>L-cysteinyl-[prolipoprotein] + a 1,2-diacyl-sn-glycero-3-phospho-(1'-sn-glycerol) = an S-1,2-diacyl-sn-glyceryl-L-cysteinyl-[prolipoprotein] + sn-glycerol 1-phosphate + H(+)</text>
        <dbReference type="Rhea" id="RHEA:56712"/>
        <dbReference type="Rhea" id="RHEA-COMP:14679"/>
        <dbReference type="Rhea" id="RHEA-COMP:14680"/>
        <dbReference type="ChEBI" id="CHEBI:15378"/>
        <dbReference type="ChEBI" id="CHEBI:29950"/>
        <dbReference type="ChEBI" id="CHEBI:57685"/>
        <dbReference type="ChEBI" id="CHEBI:64716"/>
        <dbReference type="ChEBI" id="CHEBI:140658"/>
        <dbReference type="EC" id="2.5.1.145"/>
    </reaction>
</comment>
<keyword evidence="10" id="KW-1185">Reference proteome</keyword>
<evidence type="ECO:0000256" key="2">
    <source>
        <dbReference type="ARBA" id="ARBA00022475"/>
    </source>
</evidence>
<evidence type="ECO:0000256" key="6">
    <source>
        <dbReference type="ARBA" id="ARBA00023136"/>
    </source>
</evidence>
<comment type="pathway">
    <text evidence="7">Protein modification; lipoprotein biosynthesis (diacylglyceryl transfer).</text>
</comment>
<feature type="transmembrane region" description="Helical" evidence="7">
    <location>
        <begin position="61"/>
        <end position="84"/>
    </location>
</feature>
<feature type="transmembrane region" description="Helical" evidence="7">
    <location>
        <begin position="264"/>
        <end position="282"/>
    </location>
</feature>
<feature type="transmembrane region" description="Helical" evidence="7">
    <location>
        <begin position="104"/>
        <end position="121"/>
    </location>
</feature>
<reference evidence="9 10" key="1">
    <citation type="submission" date="2017-02" db="EMBL/GenBank/DDBJ databases">
        <authorList>
            <person name="Peterson S.W."/>
        </authorList>
    </citation>
    <scope>NUCLEOTIDE SEQUENCE [LARGE SCALE GENOMIC DNA]</scope>
    <source>
        <strain evidence="9 10">ATCC 51222</strain>
    </source>
</reference>
<evidence type="ECO:0000256" key="7">
    <source>
        <dbReference type="HAMAP-Rule" id="MF_01147"/>
    </source>
</evidence>
<dbReference type="GO" id="GO:0005886">
    <property type="term" value="C:plasma membrane"/>
    <property type="evidence" value="ECO:0007669"/>
    <property type="project" value="UniProtKB-SubCell"/>
</dbReference>
<keyword evidence="2 7" id="KW-1003">Cell membrane</keyword>
<dbReference type="AlphaFoldDB" id="A0A1T4KI80"/>
<name>A0A1T4KI80_9FIRM</name>
<comment type="subcellular location">
    <subcellularLocation>
        <location evidence="7">Cell membrane</location>
        <topology evidence="7">Multi-pass membrane protein</topology>
    </subcellularLocation>
</comment>
<dbReference type="InterPro" id="IPR001640">
    <property type="entry name" value="Lgt"/>
</dbReference>
<evidence type="ECO:0000256" key="4">
    <source>
        <dbReference type="ARBA" id="ARBA00022692"/>
    </source>
</evidence>
<dbReference type="PANTHER" id="PTHR30589:SF0">
    <property type="entry name" value="PHOSPHATIDYLGLYCEROL--PROLIPOPROTEIN DIACYLGLYCERYL TRANSFERASE"/>
    <property type="match status" value="1"/>
</dbReference>
<gene>
    <name evidence="7" type="primary">lgt</name>
    <name evidence="9" type="ORF">SAMN02745114_00486</name>
</gene>
<dbReference type="PROSITE" id="PS01311">
    <property type="entry name" value="LGT"/>
    <property type="match status" value="1"/>
</dbReference>
<evidence type="ECO:0000256" key="1">
    <source>
        <dbReference type="ARBA" id="ARBA00007150"/>
    </source>
</evidence>
<dbReference type="PANTHER" id="PTHR30589">
    <property type="entry name" value="PROLIPOPROTEIN DIACYLGLYCERYL TRANSFERASE"/>
    <property type="match status" value="1"/>
</dbReference>
<keyword evidence="3 7" id="KW-0808">Transferase</keyword>
<dbReference type="GO" id="GO:0042158">
    <property type="term" value="P:lipoprotein biosynthetic process"/>
    <property type="evidence" value="ECO:0007669"/>
    <property type="project" value="UniProtKB-UniRule"/>
</dbReference>
<evidence type="ECO:0000256" key="8">
    <source>
        <dbReference type="SAM" id="MobiDB-lite"/>
    </source>
</evidence>